<feature type="region of interest" description="Disordered" evidence="1">
    <location>
        <begin position="855"/>
        <end position="889"/>
    </location>
</feature>
<feature type="compositionally biased region" description="Polar residues" evidence="1">
    <location>
        <begin position="459"/>
        <end position="472"/>
    </location>
</feature>
<dbReference type="OrthoDB" id="1630099at2759"/>
<feature type="region of interest" description="Disordered" evidence="1">
    <location>
        <begin position="485"/>
        <end position="568"/>
    </location>
</feature>
<feature type="region of interest" description="Disordered" evidence="1">
    <location>
        <begin position="318"/>
        <end position="392"/>
    </location>
</feature>
<sequence>MSGEAGNLFNNGGSNGFPSIQSGSWSALMQSAVAETSSGDVRPQEEWSGSHFNNINGSSANQQILPALSSRSIPPSDDVNKLNVMGLKQLGGKFQNEPGQPVPTDKPQRFGSALEEAKWSNNSPLQKTVAEDTQIYGNASQHSLYAERNAKTISTTWAPGQSGTRQQSNGWNALAAVSPDGHRASNVHEAEDLPQNSLNSQLRVMQAEVLHGSSLLKSNAVPSSAIEDPAKSTVGNQRSNDAIVSVASSYNMGVGDGTIPFVQGNYLPSQWKNAYPSTKQGVERLGRTLDQVNEHNHGLHLSNSCDKDEVTRRDMENRAMRENSSDSHRSNLSQHASSSFRESVSSGVNDSTSLLQGNQKSTNQLARRVPVPRRFQYHPMGNLDEDAEPTYGQQPTHVQAVSLQNTHFGQSQLFDQVPRNSTITDKGELQKDNKVPDQEPSRGSYPGHAPSVSVPFSRPSDSCGPNNASSPSQNMLELLHKVDQSRHHGAVTHLSPSECNVSSQLPDAEKFDGSAGRPQRSQSSVSQGFGLQLGPPSQRLHLSDHSSSSLYNTPGNHHPEFSSGNPYGISQLQANQITTLGGKKDQHINSSLSGNASRSIQGGSAQTVLPDASRDIQKDNLSSSRGMAQQTSPYDVQDGGSAATVSTRDHVHRSQHFRVPGIARQGASSQVLHGMWTNVPTSQHMLGDQYSKVPPHLTELPQPDVMEPNSQGNLDGRKGGNLSSKLSGIHVNSAGIVDGEEHSLKESAAQLVSSENIDSAQKMEESLGKASSIKNQLDDSPVNSASTQKDIEAFGRSLKPNNFSNEKYALLNQMRASRDAEIDPSIRASKRTKVPDSVLDACQVNLVAGQQNEDNVRDSLGQSSGALSEDSRMLSFPTSSGILQRNNSTNENVTSQDIVVASLHASQSNPSIDCSASLRVDHGQVSPQMAPSWFNQYGSFKNGQMLPMNNAHQGVSLRPGEPPFTLGRSSSVLDAPNVEKCTGAPVDACQAGITLRDSAPTSVANEHLSSSQSLQLNVTDQHQVILRPKKRKTAAFEFHPWYREISNGSQNISTLSVAEADWNRAANRLTEKVEDDAELIEDGTPLLRSKRRLILTTQLMQQLFSPPPATILSADASSAYESLTYAVSRVLLGDACGTVSHSSDLGLPGGGVNLHPIKGKLKGNPRFAKVTEELLEKARRLENDFLRLDKSTSILDLRVECQDLEKFSVINRFAKFHGRAQTDNADTASTEAMASMLKPCAQRYVTAVPMPRSLPERVQCLSL</sequence>
<accession>A0A2G9GJ67</accession>
<feature type="compositionally biased region" description="Polar residues" evidence="1">
    <location>
        <begin position="619"/>
        <end position="634"/>
    </location>
</feature>
<feature type="region of interest" description="Disordered" evidence="1">
    <location>
        <begin position="584"/>
        <end position="642"/>
    </location>
</feature>
<evidence type="ECO:0000313" key="3">
    <source>
        <dbReference type="Proteomes" id="UP000231279"/>
    </source>
</evidence>
<evidence type="ECO:0000313" key="2">
    <source>
        <dbReference type="EMBL" id="PIN05070.1"/>
    </source>
</evidence>
<feature type="region of interest" description="Disordered" evidence="1">
    <location>
        <begin position="411"/>
        <end position="472"/>
    </location>
</feature>
<organism evidence="2 3">
    <name type="scientific">Handroanthus impetiginosus</name>
    <dbReference type="NCBI Taxonomy" id="429701"/>
    <lineage>
        <taxon>Eukaryota</taxon>
        <taxon>Viridiplantae</taxon>
        <taxon>Streptophyta</taxon>
        <taxon>Embryophyta</taxon>
        <taxon>Tracheophyta</taxon>
        <taxon>Spermatophyta</taxon>
        <taxon>Magnoliopsida</taxon>
        <taxon>eudicotyledons</taxon>
        <taxon>Gunneridae</taxon>
        <taxon>Pentapetalae</taxon>
        <taxon>asterids</taxon>
        <taxon>lamiids</taxon>
        <taxon>Lamiales</taxon>
        <taxon>Bignoniaceae</taxon>
        <taxon>Crescentiina</taxon>
        <taxon>Tabebuia alliance</taxon>
        <taxon>Handroanthus</taxon>
    </lineage>
</organism>
<dbReference type="EMBL" id="NKXS01004905">
    <property type="protein sequence ID" value="PIN05070.1"/>
    <property type="molecule type" value="Genomic_DNA"/>
</dbReference>
<gene>
    <name evidence="2" type="ORF">CDL12_22391</name>
</gene>
<feature type="compositionally biased region" description="Polar residues" evidence="1">
    <location>
        <begin position="347"/>
        <end position="365"/>
    </location>
</feature>
<feature type="compositionally biased region" description="Basic and acidic residues" evidence="1">
    <location>
        <begin position="318"/>
        <end position="329"/>
    </location>
</feature>
<feature type="region of interest" description="Disordered" evidence="1">
    <location>
        <begin position="764"/>
        <end position="784"/>
    </location>
</feature>
<feature type="compositionally biased region" description="Polar residues" evidence="1">
    <location>
        <begin position="494"/>
        <end position="505"/>
    </location>
</feature>
<feature type="compositionally biased region" description="Polar residues" evidence="1">
    <location>
        <begin position="588"/>
        <end position="607"/>
    </location>
</feature>
<feature type="compositionally biased region" description="Polar residues" evidence="1">
    <location>
        <begin position="519"/>
        <end position="529"/>
    </location>
</feature>
<evidence type="ECO:0000256" key="1">
    <source>
        <dbReference type="SAM" id="MobiDB-lite"/>
    </source>
</evidence>
<name>A0A2G9GJ67_9LAMI</name>
<proteinExistence type="predicted"/>
<reference evidence="3" key="1">
    <citation type="journal article" date="2018" name="Gigascience">
        <title>Genome assembly of the Pink Ipe (Handroanthus impetiginosus, Bignoniaceae), a highly valued, ecologically keystone Neotropical timber forest tree.</title>
        <authorList>
            <person name="Silva-Junior O.B."/>
            <person name="Grattapaglia D."/>
            <person name="Novaes E."/>
            <person name="Collevatti R.G."/>
        </authorList>
    </citation>
    <scope>NUCLEOTIDE SEQUENCE [LARGE SCALE GENOMIC DNA]</scope>
    <source>
        <strain evidence="3">cv. UFG-1</strain>
    </source>
</reference>
<dbReference type="PANTHER" id="PTHR31267:SF2">
    <property type="entry name" value="EXPRESSED PROTEIN"/>
    <property type="match status" value="1"/>
</dbReference>
<dbReference type="STRING" id="429701.A0A2G9GJ67"/>
<feature type="compositionally biased region" description="Low complexity" evidence="1">
    <location>
        <begin position="337"/>
        <end position="346"/>
    </location>
</feature>
<protein>
    <submittedName>
        <fullName evidence="2">Uncharacterized protein</fullName>
    </submittedName>
</protein>
<feature type="region of interest" description="Disordered" evidence="1">
    <location>
        <begin position="1"/>
        <end position="55"/>
    </location>
</feature>
<keyword evidence="3" id="KW-1185">Reference proteome</keyword>
<dbReference type="AlphaFoldDB" id="A0A2G9GJ67"/>
<feature type="compositionally biased region" description="Low complexity" evidence="1">
    <location>
        <begin position="1"/>
        <end position="12"/>
    </location>
</feature>
<feature type="compositionally biased region" description="Polar residues" evidence="1">
    <location>
        <begin position="411"/>
        <end position="424"/>
    </location>
</feature>
<comment type="caution">
    <text evidence="2">The sequence shown here is derived from an EMBL/GenBank/DDBJ whole genome shotgun (WGS) entry which is preliminary data.</text>
</comment>
<dbReference type="PANTHER" id="PTHR31267">
    <property type="entry name" value="DENTIN SIALOPHOSPHOPROTEIN-LIKE PROTEIN"/>
    <property type="match status" value="1"/>
</dbReference>
<feature type="compositionally biased region" description="Polar residues" evidence="1">
    <location>
        <begin position="876"/>
        <end position="889"/>
    </location>
</feature>
<feature type="compositionally biased region" description="Polar residues" evidence="1">
    <location>
        <begin position="18"/>
        <end position="39"/>
    </location>
</feature>
<feature type="compositionally biased region" description="Basic and acidic residues" evidence="1">
    <location>
        <begin position="425"/>
        <end position="440"/>
    </location>
</feature>
<dbReference type="Proteomes" id="UP000231279">
    <property type="component" value="Unassembled WGS sequence"/>
</dbReference>